<evidence type="ECO:0000256" key="1">
    <source>
        <dbReference type="SAM" id="Phobius"/>
    </source>
</evidence>
<accession>A0A7W8VG37</accession>
<proteinExistence type="predicted"/>
<sequence>MPLSPDPWRTFPPAERDVLAVVRSVPAAGRLLDAVHVFDGDDRVELTFALNPGSVSEPGVAPMLRAAGVHRIIGFDQAVADRDRFALALAASPKEGLHRLRPAADGPPLLLMPHGAGHNRLVGAVPGDLETASGLAPDQLLHAGRPLPAALALSHREQAERLPAAPALRGVRAEAVGDVSFDRMAANEGRRDRFREALHIPPGCRLVVVSSTWNRDSLLGSGRDAVRRLLAALPADSYRVALIAHPNVWCRHDPHGLRRLLSDEQDAGLILVDPYQGWRAALVAADLVVGDHGSTTYYAAALGRPVLLAAFGRDELDPASPLHAFARRVPFLGPADDPRRAVQAALDAPPPDARDLLIAHPGAAAERLRELCYSLLGLDPPAGPAALPPLPDPEHLPGEATAWRVAAATEDVDRGAPVLRPALHPAAAMCLALLPVVVVVAGLWMGIAGLITGAQWALDVDGSVWLGVGRWLVVAVGLAGAGYALFASARWVAGLVETWRGRGMPKWPSWRKR</sequence>
<feature type="transmembrane region" description="Helical" evidence="1">
    <location>
        <begin position="426"/>
        <end position="451"/>
    </location>
</feature>
<reference evidence="2 3" key="1">
    <citation type="submission" date="2020-08" db="EMBL/GenBank/DDBJ databases">
        <title>Sequencing the genomes of 1000 actinobacteria strains.</title>
        <authorList>
            <person name="Klenk H.-P."/>
        </authorList>
    </citation>
    <scope>NUCLEOTIDE SEQUENCE [LARGE SCALE GENOMIC DNA]</scope>
    <source>
        <strain evidence="2 3">DSM 44551</strain>
    </source>
</reference>
<comment type="caution">
    <text evidence="2">The sequence shown here is derived from an EMBL/GenBank/DDBJ whole genome shotgun (WGS) entry which is preliminary data.</text>
</comment>
<evidence type="ECO:0000313" key="3">
    <source>
        <dbReference type="Proteomes" id="UP000572635"/>
    </source>
</evidence>
<evidence type="ECO:0000313" key="2">
    <source>
        <dbReference type="EMBL" id="MBB5434755.1"/>
    </source>
</evidence>
<feature type="transmembrane region" description="Helical" evidence="1">
    <location>
        <begin position="471"/>
        <end position="496"/>
    </location>
</feature>
<keyword evidence="3" id="KW-1185">Reference proteome</keyword>
<keyword evidence="1" id="KW-0812">Transmembrane</keyword>
<keyword evidence="1" id="KW-0472">Membrane</keyword>
<dbReference type="RefSeq" id="WP_184395686.1">
    <property type="nucleotide sequence ID" value="NZ_BAAAJD010000207.1"/>
</dbReference>
<name>A0A7W8VG37_9ACTN</name>
<dbReference type="SUPFAM" id="SSF53756">
    <property type="entry name" value="UDP-Glycosyltransferase/glycogen phosphorylase"/>
    <property type="match status" value="1"/>
</dbReference>
<gene>
    <name evidence="2" type="ORF">HDA36_004839</name>
</gene>
<dbReference type="Proteomes" id="UP000572635">
    <property type="component" value="Unassembled WGS sequence"/>
</dbReference>
<protein>
    <submittedName>
        <fullName evidence="2">Uncharacterized protein</fullName>
    </submittedName>
</protein>
<dbReference type="InterPro" id="IPR043148">
    <property type="entry name" value="TagF_C"/>
</dbReference>
<dbReference type="AlphaFoldDB" id="A0A7W8VG37"/>
<dbReference type="Gene3D" id="3.40.50.12580">
    <property type="match status" value="1"/>
</dbReference>
<organism evidence="2 3">
    <name type="scientific">Nocardiopsis composta</name>
    <dbReference type="NCBI Taxonomy" id="157465"/>
    <lineage>
        <taxon>Bacteria</taxon>
        <taxon>Bacillati</taxon>
        <taxon>Actinomycetota</taxon>
        <taxon>Actinomycetes</taxon>
        <taxon>Streptosporangiales</taxon>
        <taxon>Nocardiopsidaceae</taxon>
        <taxon>Nocardiopsis</taxon>
    </lineage>
</organism>
<dbReference type="EMBL" id="JACHDB010000001">
    <property type="protein sequence ID" value="MBB5434755.1"/>
    <property type="molecule type" value="Genomic_DNA"/>
</dbReference>
<keyword evidence="1" id="KW-1133">Transmembrane helix</keyword>